<feature type="transmembrane region" description="Helical" evidence="2">
    <location>
        <begin position="161"/>
        <end position="183"/>
    </location>
</feature>
<evidence type="ECO:0000313" key="3">
    <source>
        <dbReference type="EMBL" id="SCE77900.1"/>
    </source>
</evidence>
<evidence type="ECO:0000256" key="1">
    <source>
        <dbReference type="SAM" id="MobiDB-lite"/>
    </source>
</evidence>
<proteinExistence type="predicted"/>
<dbReference type="RefSeq" id="WP_089017487.1">
    <property type="nucleotide sequence ID" value="NZ_LT607412.1"/>
</dbReference>
<organism evidence="3 4">
    <name type="scientific">Micromonospora coriariae</name>
    <dbReference type="NCBI Taxonomy" id="285665"/>
    <lineage>
        <taxon>Bacteria</taxon>
        <taxon>Bacillati</taxon>
        <taxon>Actinomycetota</taxon>
        <taxon>Actinomycetes</taxon>
        <taxon>Micromonosporales</taxon>
        <taxon>Micromonosporaceae</taxon>
        <taxon>Micromonospora</taxon>
    </lineage>
</organism>
<feature type="region of interest" description="Disordered" evidence="1">
    <location>
        <begin position="1"/>
        <end position="20"/>
    </location>
</feature>
<dbReference type="OrthoDB" id="3822725at2"/>
<evidence type="ECO:0000256" key="2">
    <source>
        <dbReference type="SAM" id="Phobius"/>
    </source>
</evidence>
<accession>A0A1C4V1F0</accession>
<feature type="compositionally biased region" description="Low complexity" evidence="1">
    <location>
        <begin position="1"/>
        <end position="14"/>
    </location>
</feature>
<feature type="transmembrane region" description="Helical" evidence="2">
    <location>
        <begin position="237"/>
        <end position="257"/>
    </location>
</feature>
<feature type="transmembrane region" description="Helical" evidence="2">
    <location>
        <begin position="116"/>
        <end position="141"/>
    </location>
</feature>
<gene>
    <name evidence="3" type="ORF">GA0070607_1465</name>
</gene>
<protein>
    <submittedName>
        <fullName evidence="3">ABC-2 family transporter protein</fullName>
    </submittedName>
</protein>
<dbReference type="EMBL" id="LT607412">
    <property type="protein sequence ID" value="SCE77900.1"/>
    <property type="molecule type" value="Genomic_DNA"/>
</dbReference>
<feature type="transmembrane region" description="Helical" evidence="2">
    <location>
        <begin position="190"/>
        <end position="207"/>
    </location>
</feature>
<keyword evidence="2" id="KW-0472">Membrane</keyword>
<feature type="transmembrane region" description="Helical" evidence="2">
    <location>
        <begin position="75"/>
        <end position="95"/>
    </location>
</feature>
<sequence>MSTTTAPAANTVTPRQHAPAHRPSLLRLTAVELRKLVDTRAGRWLLITIGLIAAAIATIQLIYARDAEQTFVNFFTPSLLPIGVLLPVLGILSITSEWSQRTALTTYALVPRRERVVAAKLIAVALAALASVLASLAVAAAGTLLASVTGGAGTWQIDASLILNAAIFQVTGVLMGAAFGLLLLNPPLAIVGYLLLPTLWGVLGELVRPLRGPAGWLDTSRTMEPLFSGDAITGEQWGRMAVSLLVWMVVPLAAGLIRTLRREVS</sequence>
<dbReference type="AlphaFoldDB" id="A0A1C4V1F0"/>
<keyword evidence="2" id="KW-1133">Transmembrane helix</keyword>
<name>A0A1C4V1F0_9ACTN</name>
<reference evidence="4" key="1">
    <citation type="submission" date="2016-06" db="EMBL/GenBank/DDBJ databases">
        <authorList>
            <person name="Varghese N."/>
            <person name="Submissions Spin"/>
        </authorList>
    </citation>
    <scope>NUCLEOTIDE SEQUENCE [LARGE SCALE GENOMIC DNA]</scope>
    <source>
        <strain evidence="4">DSM 44875</strain>
    </source>
</reference>
<evidence type="ECO:0000313" key="4">
    <source>
        <dbReference type="Proteomes" id="UP000198243"/>
    </source>
</evidence>
<keyword evidence="4" id="KW-1185">Reference proteome</keyword>
<keyword evidence="2" id="KW-0812">Transmembrane</keyword>
<dbReference type="Proteomes" id="UP000198243">
    <property type="component" value="Chromosome I"/>
</dbReference>
<feature type="transmembrane region" description="Helical" evidence="2">
    <location>
        <begin position="44"/>
        <end position="63"/>
    </location>
</feature>